<organism evidence="1 2">
    <name type="scientific">Amblyomma americanum</name>
    <name type="common">Lone star tick</name>
    <dbReference type="NCBI Taxonomy" id="6943"/>
    <lineage>
        <taxon>Eukaryota</taxon>
        <taxon>Metazoa</taxon>
        <taxon>Ecdysozoa</taxon>
        <taxon>Arthropoda</taxon>
        <taxon>Chelicerata</taxon>
        <taxon>Arachnida</taxon>
        <taxon>Acari</taxon>
        <taxon>Parasitiformes</taxon>
        <taxon>Ixodida</taxon>
        <taxon>Ixodoidea</taxon>
        <taxon>Ixodidae</taxon>
        <taxon>Amblyomminae</taxon>
        <taxon>Amblyomma</taxon>
    </lineage>
</organism>
<dbReference type="EMBL" id="JARKHS020026578">
    <property type="protein sequence ID" value="KAK8766203.1"/>
    <property type="molecule type" value="Genomic_DNA"/>
</dbReference>
<proteinExistence type="predicted"/>
<dbReference type="Proteomes" id="UP001321473">
    <property type="component" value="Unassembled WGS sequence"/>
</dbReference>
<dbReference type="AlphaFoldDB" id="A0AAQ4DUR3"/>
<protein>
    <submittedName>
        <fullName evidence="1">Uncharacterized protein</fullName>
    </submittedName>
</protein>
<keyword evidence="2" id="KW-1185">Reference proteome</keyword>
<accession>A0AAQ4DUR3</accession>
<reference evidence="1 2" key="1">
    <citation type="journal article" date="2023" name="Arcadia Sci">
        <title>De novo assembly of a long-read Amblyomma americanum tick genome.</title>
        <authorList>
            <person name="Chou S."/>
            <person name="Poskanzer K.E."/>
            <person name="Rollins M."/>
            <person name="Thuy-Boun P.S."/>
        </authorList>
    </citation>
    <scope>NUCLEOTIDE SEQUENCE [LARGE SCALE GENOMIC DNA]</scope>
    <source>
        <strain evidence="1">F_SG_1</strain>
        <tissue evidence="1">Salivary glands</tissue>
    </source>
</reference>
<gene>
    <name evidence="1" type="ORF">V5799_007012</name>
</gene>
<sequence>MDGGSQASKRDASAFGEVVPCEPEMVRFNCKFHENAMRGAGDAMFTKAPLSRTPSRMKPIYLDDEGIVPEELKMACPPENSYIAGDLGRQGDVFSRALGVKPTLKSQPVEPKDHH</sequence>
<comment type="caution">
    <text evidence="1">The sequence shown here is derived from an EMBL/GenBank/DDBJ whole genome shotgun (WGS) entry which is preliminary data.</text>
</comment>
<name>A0AAQ4DUR3_AMBAM</name>
<evidence type="ECO:0000313" key="1">
    <source>
        <dbReference type="EMBL" id="KAK8766203.1"/>
    </source>
</evidence>
<evidence type="ECO:0000313" key="2">
    <source>
        <dbReference type="Proteomes" id="UP001321473"/>
    </source>
</evidence>